<accession>A0A5N4AX30</accession>
<dbReference type="PANTHER" id="PTHR10334">
    <property type="entry name" value="CYSTEINE-RICH SECRETORY PROTEIN-RELATED"/>
    <property type="match status" value="1"/>
</dbReference>
<keyword evidence="3" id="KW-0732">Signal</keyword>
<dbReference type="PRINTS" id="PR00837">
    <property type="entry name" value="V5TPXLIKE"/>
</dbReference>
<dbReference type="PROSITE" id="PS01010">
    <property type="entry name" value="CRISP_2"/>
    <property type="match status" value="1"/>
</dbReference>
<sequence length="169" mass="19098">MQAALVLLFLVGASLVAVLGDRRLNIAVLNAHNRYRAQHGVPPLTLDSRLNNFAQDWANHLAETDTFSHRPDNPYGENLFWSSVYKQTNQEIALTAVEVWYNESQKYDYNTNDGIEGTYHFTQLIWKSSRKLGVGVAKSSKNIVYVACNYDPIGNVQGQFIENVPRPLN</sequence>
<dbReference type="Pfam" id="PF00188">
    <property type="entry name" value="CAP"/>
    <property type="match status" value="1"/>
</dbReference>
<protein>
    <recommendedName>
        <fullName evidence="4">SCP domain-containing protein</fullName>
    </recommendedName>
</protein>
<gene>
    <name evidence="5" type="ORF">PPYR_04108</name>
</gene>
<dbReference type="InterPro" id="IPR001283">
    <property type="entry name" value="CRISP-related"/>
</dbReference>
<feature type="signal peptide" evidence="3">
    <location>
        <begin position="1"/>
        <end position="20"/>
    </location>
</feature>
<dbReference type="InParanoid" id="A0A5N4AX30"/>
<comment type="caution">
    <text evidence="5">The sequence shown here is derived from an EMBL/GenBank/DDBJ whole genome shotgun (WGS) entry which is preliminary data.</text>
</comment>
<comment type="subcellular location">
    <subcellularLocation>
        <location evidence="1">Secreted</location>
    </subcellularLocation>
</comment>
<organism evidence="5 6">
    <name type="scientific">Photinus pyralis</name>
    <name type="common">Common eastern firefly</name>
    <name type="synonym">Lampyris pyralis</name>
    <dbReference type="NCBI Taxonomy" id="7054"/>
    <lineage>
        <taxon>Eukaryota</taxon>
        <taxon>Metazoa</taxon>
        <taxon>Ecdysozoa</taxon>
        <taxon>Arthropoda</taxon>
        <taxon>Hexapoda</taxon>
        <taxon>Insecta</taxon>
        <taxon>Pterygota</taxon>
        <taxon>Neoptera</taxon>
        <taxon>Endopterygota</taxon>
        <taxon>Coleoptera</taxon>
        <taxon>Polyphaga</taxon>
        <taxon>Elateriformia</taxon>
        <taxon>Elateroidea</taxon>
        <taxon>Lampyridae</taxon>
        <taxon>Lampyrinae</taxon>
        <taxon>Photinus</taxon>
    </lineage>
</organism>
<dbReference type="InterPro" id="IPR034113">
    <property type="entry name" value="SCP_GAPR1-like"/>
</dbReference>
<evidence type="ECO:0000313" key="6">
    <source>
        <dbReference type="Proteomes" id="UP000327044"/>
    </source>
</evidence>
<name>A0A5N4AX30_PHOPY</name>
<evidence type="ECO:0000256" key="2">
    <source>
        <dbReference type="ARBA" id="ARBA00022525"/>
    </source>
</evidence>
<dbReference type="SUPFAM" id="SSF55797">
    <property type="entry name" value="PR-1-like"/>
    <property type="match status" value="1"/>
</dbReference>
<keyword evidence="2" id="KW-0964">Secreted</keyword>
<feature type="domain" description="SCP" evidence="4">
    <location>
        <begin position="21"/>
        <end position="158"/>
    </location>
</feature>
<dbReference type="EMBL" id="VVIM01000002">
    <property type="protein sequence ID" value="KAB0801922.1"/>
    <property type="molecule type" value="Genomic_DNA"/>
</dbReference>
<reference evidence="5 6" key="1">
    <citation type="journal article" date="2018" name="Elife">
        <title>Firefly genomes illuminate parallel origins of bioluminescence in beetles.</title>
        <authorList>
            <person name="Fallon T.R."/>
            <person name="Lower S.E."/>
            <person name="Chang C.H."/>
            <person name="Bessho-Uehara M."/>
            <person name="Martin G.J."/>
            <person name="Bewick A.J."/>
            <person name="Behringer M."/>
            <person name="Debat H.J."/>
            <person name="Wong I."/>
            <person name="Day J.C."/>
            <person name="Suvorov A."/>
            <person name="Silva C.J."/>
            <person name="Stanger-Hall K.F."/>
            <person name="Hall D.W."/>
            <person name="Schmitz R.J."/>
            <person name="Nelson D.R."/>
            <person name="Lewis S.M."/>
            <person name="Shigenobu S."/>
            <person name="Bybee S.M."/>
            <person name="Larracuente A.M."/>
            <person name="Oba Y."/>
            <person name="Weng J.K."/>
        </authorList>
    </citation>
    <scope>NUCLEOTIDE SEQUENCE [LARGE SCALE GENOMIC DNA]</scope>
    <source>
        <strain evidence="5">1611_PpyrPB1</strain>
        <tissue evidence="5">Whole body</tissue>
    </source>
</reference>
<dbReference type="InterPro" id="IPR018244">
    <property type="entry name" value="Allrgn_V5/Tpx1_CS"/>
</dbReference>
<dbReference type="SMART" id="SM00198">
    <property type="entry name" value="SCP"/>
    <property type="match status" value="1"/>
</dbReference>
<dbReference type="FunCoup" id="A0A5N4AX30">
    <property type="interactions" value="23"/>
</dbReference>
<feature type="chain" id="PRO_5024439414" description="SCP domain-containing protein" evidence="3">
    <location>
        <begin position="21"/>
        <end position="169"/>
    </location>
</feature>
<proteinExistence type="predicted"/>
<dbReference type="Proteomes" id="UP000327044">
    <property type="component" value="Unassembled WGS sequence"/>
</dbReference>
<dbReference type="FunFam" id="3.40.33.10:FF:000010">
    <property type="entry name" value="Predicted protein"/>
    <property type="match status" value="1"/>
</dbReference>
<evidence type="ECO:0000256" key="1">
    <source>
        <dbReference type="ARBA" id="ARBA00004613"/>
    </source>
</evidence>
<dbReference type="CDD" id="cd05382">
    <property type="entry name" value="CAP_GAPR1-like"/>
    <property type="match status" value="1"/>
</dbReference>
<keyword evidence="6" id="KW-1185">Reference proteome</keyword>
<evidence type="ECO:0000256" key="3">
    <source>
        <dbReference type="SAM" id="SignalP"/>
    </source>
</evidence>
<dbReference type="GO" id="GO:0005576">
    <property type="term" value="C:extracellular region"/>
    <property type="evidence" value="ECO:0007669"/>
    <property type="project" value="UniProtKB-SubCell"/>
</dbReference>
<dbReference type="AlphaFoldDB" id="A0A5N4AX30"/>
<evidence type="ECO:0000259" key="4">
    <source>
        <dbReference type="SMART" id="SM00198"/>
    </source>
</evidence>
<dbReference type="InterPro" id="IPR014044">
    <property type="entry name" value="CAP_dom"/>
</dbReference>
<dbReference type="OrthoDB" id="337038at2759"/>
<dbReference type="Gene3D" id="3.40.33.10">
    <property type="entry name" value="CAP"/>
    <property type="match status" value="1"/>
</dbReference>
<dbReference type="InterPro" id="IPR035940">
    <property type="entry name" value="CAP_sf"/>
</dbReference>
<evidence type="ECO:0000313" key="5">
    <source>
        <dbReference type="EMBL" id="KAB0801922.1"/>
    </source>
</evidence>